<evidence type="ECO:0000256" key="2">
    <source>
        <dbReference type="ARBA" id="ARBA00038251"/>
    </source>
</evidence>
<evidence type="ECO:0000256" key="3">
    <source>
        <dbReference type="PROSITE-ProRule" id="PRU00339"/>
    </source>
</evidence>
<feature type="compositionally biased region" description="Polar residues" evidence="4">
    <location>
        <begin position="829"/>
        <end position="853"/>
    </location>
</feature>
<accession>A0A168L8Q7</accession>
<feature type="region of interest" description="Disordered" evidence="4">
    <location>
        <begin position="394"/>
        <end position="417"/>
    </location>
</feature>
<evidence type="ECO:0008006" key="7">
    <source>
        <dbReference type="Google" id="ProtNLM"/>
    </source>
</evidence>
<evidence type="ECO:0000256" key="4">
    <source>
        <dbReference type="SAM" id="MobiDB-lite"/>
    </source>
</evidence>
<dbReference type="OMA" id="THSANDN"/>
<organism evidence="5">
    <name type="scientific">Absidia glauca</name>
    <name type="common">Pin mould</name>
    <dbReference type="NCBI Taxonomy" id="4829"/>
    <lineage>
        <taxon>Eukaryota</taxon>
        <taxon>Fungi</taxon>
        <taxon>Fungi incertae sedis</taxon>
        <taxon>Mucoromycota</taxon>
        <taxon>Mucoromycotina</taxon>
        <taxon>Mucoromycetes</taxon>
        <taxon>Mucorales</taxon>
        <taxon>Cunninghamellaceae</taxon>
        <taxon>Absidia</taxon>
    </lineage>
</organism>
<dbReference type="Proteomes" id="UP000078561">
    <property type="component" value="Unassembled WGS sequence"/>
</dbReference>
<dbReference type="SMART" id="SM00028">
    <property type="entry name" value="TPR"/>
    <property type="match status" value="4"/>
</dbReference>
<dbReference type="SUPFAM" id="SSF48452">
    <property type="entry name" value="TPR-like"/>
    <property type="match status" value="2"/>
</dbReference>
<feature type="region of interest" description="Disordered" evidence="4">
    <location>
        <begin position="822"/>
        <end position="868"/>
    </location>
</feature>
<name>A0A168L8Q7_ABSGL</name>
<evidence type="ECO:0000313" key="6">
    <source>
        <dbReference type="Proteomes" id="UP000078561"/>
    </source>
</evidence>
<dbReference type="Pfam" id="PF13181">
    <property type="entry name" value="TPR_8"/>
    <property type="match status" value="1"/>
</dbReference>
<dbReference type="STRING" id="4829.A0A168L8Q7"/>
<gene>
    <name evidence="5" type="primary">ABSGL_01686.1 scaffold 2091</name>
</gene>
<feature type="repeat" description="TPR" evidence="3">
    <location>
        <begin position="1039"/>
        <end position="1072"/>
    </location>
</feature>
<dbReference type="PANTHER" id="PTHR23083">
    <property type="entry name" value="TETRATRICOPEPTIDE REPEAT PROTEIN, TPR"/>
    <property type="match status" value="1"/>
</dbReference>
<evidence type="ECO:0000313" key="5">
    <source>
        <dbReference type="EMBL" id="SAL96290.1"/>
    </source>
</evidence>
<protein>
    <recommendedName>
        <fullName evidence="7">TPR-like protein</fullName>
    </recommendedName>
</protein>
<evidence type="ECO:0000256" key="1">
    <source>
        <dbReference type="ARBA" id="ARBA00002550"/>
    </source>
</evidence>
<keyword evidence="6" id="KW-1185">Reference proteome</keyword>
<dbReference type="PANTHER" id="PTHR23083:SF464">
    <property type="entry name" value="TETRATRICOPEPTIDE REPEAT DOMAIN 7, ISOFORM A"/>
    <property type="match status" value="1"/>
</dbReference>
<sequence length="1084" mass="120766">MLFTSASKVQQIEKEIDVARCKGRWQAIPDLARRYVKHNPQGKVMEHLLLAESALVRLGQTKKPWDSKQVLTIQNQLHLVIDSNDTALDTLKESAKVVLARLFFGCQEYDRALDLLDDSLQLNPDSQGYSFVLYYQAMAIKAMSLEVTDETDTSLQTYEYISRLLDDRLPIKDLTLVEWAEQTLYQLVTNQSSRLTIDQGTMLEFLRSYHQATSSQPVSWRTERRVDVHLQTIKHLSRMYRANEYTSPLSADGSGSEDAHDRQQAFTDEIIQQYTICEHMLQTTLSFPRSGESSGLILELMELLADDLDLMVLTLDDWRGYKEVLERTLEKSFNAPSILRLLFLVCLRLGEYEEAQHALHSYLQLVGLVSQEQIDTQGDGFAYVQDIRGRYVPQHSPLSSQQGSPHTSDGQQNGNGESTQCQVKVLLESIKFFSKDLARGTRAVEMADLALTLMDSSDTSADLDSRQKSEIFRLSGVAYGLLASQTIDGEKRPQLHEKAISLLEQADATLQNSWETHYCLAIQHADMRNIDKAIRSIRQSLDLNMHHPPSWHLLALALSCPGQQDHSQALAIAAAGLEISDNGPTDKSLSTYDQYEQQLLLKMTHNRILNAAQGSEKALEEHASLLKLYGKWIAEGPNDDYIDFSLVDGGGDGNENAWYGQSFYGGDKVPRKLVVAGGFGNAPSVGSSSYSFYPVSSSSSSLAPATVKTHKSLRRRSASSSMINHFITHSANDNSGDLTNCDSASVFTTSVPADKSTNTIDINAKDENPPSTLAHRSPGLRKYASNSTLKVPGSNPPSSHHWHGLHLFPSRSASRRSIATTSANEGFGTYSTGKQAGPMNTKSTPRYNSVNSIQSSTSTGSGGQTATLTPSIYDSHSISHSSWSPPTLSLPSLLIPQKQGPAVTARGYLRHRKHHSRLCELWLMSAEWYLELYDSNEALKAITEAESVFPDHPDIWLLLGQISNSNSDNCKKAPTDEDQRHQDQETASAIQFYEKGMLLQPGHVGCQLALAKLYLEQHDLCLAEGILTSMTQGFGWHSSEAWYLLGQLYQQTGRQEHTKNYLFYALDLETSRPIQPFDILPRFV</sequence>
<proteinExistence type="inferred from homology"/>
<dbReference type="PROSITE" id="PS50005">
    <property type="entry name" value="TPR"/>
    <property type="match status" value="2"/>
</dbReference>
<reference evidence="5" key="1">
    <citation type="submission" date="2016-04" db="EMBL/GenBank/DDBJ databases">
        <authorList>
            <person name="Evans L.H."/>
            <person name="Alamgir A."/>
            <person name="Owens N."/>
            <person name="Weber N.D."/>
            <person name="Virtaneva K."/>
            <person name="Barbian K."/>
            <person name="Babar A."/>
            <person name="Rosenke K."/>
        </authorList>
    </citation>
    <scope>NUCLEOTIDE SEQUENCE [LARGE SCALE GENOMIC DNA]</scope>
    <source>
        <strain evidence="5">CBS 101.48</strain>
    </source>
</reference>
<dbReference type="Gene3D" id="1.25.40.10">
    <property type="entry name" value="Tetratricopeptide repeat domain"/>
    <property type="match status" value="2"/>
</dbReference>
<comment type="similarity">
    <text evidence="2">Belongs to the YPP1 family.</text>
</comment>
<dbReference type="InParanoid" id="A0A168L8Q7"/>
<dbReference type="InterPro" id="IPR011990">
    <property type="entry name" value="TPR-like_helical_dom_sf"/>
</dbReference>
<keyword evidence="3" id="KW-0802">TPR repeat</keyword>
<dbReference type="InterPro" id="IPR019734">
    <property type="entry name" value="TPR_rpt"/>
</dbReference>
<dbReference type="InterPro" id="IPR051722">
    <property type="entry name" value="Endocytosis_PI4K-reg_protein"/>
</dbReference>
<dbReference type="EMBL" id="LT550921">
    <property type="protein sequence ID" value="SAL96290.1"/>
    <property type="molecule type" value="Genomic_DNA"/>
</dbReference>
<dbReference type="AlphaFoldDB" id="A0A168L8Q7"/>
<dbReference type="OrthoDB" id="29013at2759"/>
<feature type="region of interest" description="Disordered" evidence="4">
    <location>
        <begin position="784"/>
        <end position="803"/>
    </location>
</feature>
<feature type="repeat" description="TPR" evidence="3">
    <location>
        <begin position="93"/>
        <end position="126"/>
    </location>
</feature>
<comment type="function">
    <text evidence="1">Involved in endocytosis.</text>
</comment>
<feature type="compositionally biased region" description="Polar residues" evidence="4">
    <location>
        <begin position="396"/>
        <end position="417"/>
    </location>
</feature>